<sequence length="150" mass="16116">MLRFRFRIPTYPAAGSTARDHLASERTFLAWMRTSLGFVALGIAIERFSQLDLESLLAPPPPPQHAEAAQRRRDHDRTQAQLLVGALMGLGAGSIGYGTWRYFGNLRRLEGGTFRPAYHGVAVLGAGLAGLAGGVGGSLVRRRGGRGEMG</sequence>
<comment type="caution">
    <text evidence="8">The sequence shown here is derived from an EMBL/GenBank/DDBJ whole genome shotgun (WGS) entry which is preliminary data.</text>
</comment>
<keyword evidence="2" id="KW-1003">Cell membrane</keyword>
<evidence type="ECO:0000256" key="4">
    <source>
        <dbReference type="ARBA" id="ARBA00022989"/>
    </source>
</evidence>
<evidence type="ECO:0000256" key="6">
    <source>
        <dbReference type="SAM" id="Phobius"/>
    </source>
</evidence>
<accession>A0AAJ0H7H3</accession>
<dbReference type="GO" id="GO:0005886">
    <property type="term" value="C:plasma membrane"/>
    <property type="evidence" value="ECO:0007669"/>
    <property type="project" value="UniProtKB-SubCell"/>
</dbReference>
<reference evidence="8" key="2">
    <citation type="submission" date="2023-06" db="EMBL/GenBank/DDBJ databases">
        <authorList>
            <consortium name="Lawrence Berkeley National Laboratory"/>
            <person name="Haridas S."/>
            <person name="Hensen N."/>
            <person name="Bonometti L."/>
            <person name="Westerberg I."/>
            <person name="Brannstrom I.O."/>
            <person name="Guillou S."/>
            <person name="Cros-Aarteil S."/>
            <person name="Calhoun S."/>
            <person name="Kuo A."/>
            <person name="Mondo S."/>
            <person name="Pangilinan J."/>
            <person name="Riley R."/>
            <person name="Labutti K."/>
            <person name="Andreopoulos B."/>
            <person name="Lipzen A."/>
            <person name="Chen C."/>
            <person name="Yanf M."/>
            <person name="Daum C."/>
            <person name="Ng V."/>
            <person name="Clum A."/>
            <person name="Steindorff A."/>
            <person name="Ohm R."/>
            <person name="Martin F."/>
            <person name="Silar P."/>
            <person name="Natvig D."/>
            <person name="Lalanne C."/>
            <person name="Gautier V."/>
            <person name="Ament-Velasquez S.L."/>
            <person name="Kruys A."/>
            <person name="Hutchinson M.I."/>
            <person name="Powell A.J."/>
            <person name="Barry K."/>
            <person name="Miller A.N."/>
            <person name="Grigoriev I.V."/>
            <person name="Debuchy R."/>
            <person name="Gladieux P."/>
            <person name="Thoren M.H."/>
            <person name="Johannesson H."/>
        </authorList>
    </citation>
    <scope>NUCLEOTIDE SEQUENCE</scope>
    <source>
        <strain evidence="8">CBS 955.72</strain>
    </source>
</reference>
<keyword evidence="5 6" id="KW-0472">Membrane</keyword>
<evidence type="ECO:0000313" key="9">
    <source>
        <dbReference type="Proteomes" id="UP001275084"/>
    </source>
</evidence>
<evidence type="ECO:0000259" key="7">
    <source>
        <dbReference type="Pfam" id="PF02656"/>
    </source>
</evidence>
<dbReference type="PANTHER" id="PTHR34187:SF2">
    <property type="entry name" value="DUF202 DOMAIN-CONTAINING PROTEIN"/>
    <property type="match status" value="1"/>
</dbReference>
<keyword evidence="4 6" id="KW-1133">Transmembrane helix</keyword>
<evidence type="ECO:0000256" key="2">
    <source>
        <dbReference type="ARBA" id="ARBA00022475"/>
    </source>
</evidence>
<feature type="domain" description="DUF202" evidence="7">
    <location>
        <begin position="19"/>
        <end position="107"/>
    </location>
</feature>
<evidence type="ECO:0000256" key="3">
    <source>
        <dbReference type="ARBA" id="ARBA00022692"/>
    </source>
</evidence>
<comment type="subcellular location">
    <subcellularLocation>
        <location evidence="1">Cell membrane</location>
        <topology evidence="1">Multi-pass membrane protein</topology>
    </subcellularLocation>
</comment>
<dbReference type="AlphaFoldDB" id="A0AAJ0H7H3"/>
<feature type="transmembrane region" description="Helical" evidence="6">
    <location>
        <begin position="80"/>
        <end position="100"/>
    </location>
</feature>
<evidence type="ECO:0000313" key="8">
    <source>
        <dbReference type="EMBL" id="KAK3341691.1"/>
    </source>
</evidence>
<evidence type="ECO:0000256" key="5">
    <source>
        <dbReference type="ARBA" id="ARBA00023136"/>
    </source>
</evidence>
<protein>
    <recommendedName>
        <fullName evidence="7">DUF202 domain-containing protein</fullName>
    </recommendedName>
</protein>
<proteinExistence type="predicted"/>
<dbReference type="InterPro" id="IPR052053">
    <property type="entry name" value="IM_YidH-like"/>
</dbReference>
<reference evidence="8" key="1">
    <citation type="journal article" date="2023" name="Mol. Phylogenet. Evol.">
        <title>Genome-scale phylogeny and comparative genomics of the fungal order Sordariales.</title>
        <authorList>
            <person name="Hensen N."/>
            <person name="Bonometti L."/>
            <person name="Westerberg I."/>
            <person name="Brannstrom I.O."/>
            <person name="Guillou S."/>
            <person name="Cros-Aarteil S."/>
            <person name="Calhoun S."/>
            <person name="Haridas S."/>
            <person name="Kuo A."/>
            <person name="Mondo S."/>
            <person name="Pangilinan J."/>
            <person name="Riley R."/>
            <person name="LaButti K."/>
            <person name="Andreopoulos B."/>
            <person name="Lipzen A."/>
            <person name="Chen C."/>
            <person name="Yan M."/>
            <person name="Daum C."/>
            <person name="Ng V."/>
            <person name="Clum A."/>
            <person name="Steindorff A."/>
            <person name="Ohm R.A."/>
            <person name="Martin F."/>
            <person name="Silar P."/>
            <person name="Natvig D.O."/>
            <person name="Lalanne C."/>
            <person name="Gautier V."/>
            <person name="Ament-Velasquez S.L."/>
            <person name="Kruys A."/>
            <person name="Hutchinson M.I."/>
            <person name="Powell A.J."/>
            <person name="Barry K."/>
            <person name="Miller A.N."/>
            <person name="Grigoriev I.V."/>
            <person name="Debuchy R."/>
            <person name="Gladieux P."/>
            <person name="Hiltunen Thoren M."/>
            <person name="Johannesson H."/>
        </authorList>
    </citation>
    <scope>NUCLEOTIDE SEQUENCE</scope>
    <source>
        <strain evidence="8">CBS 955.72</strain>
    </source>
</reference>
<dbReference type="Pfam" id="PF02656">
    <property type="entry name" value="DUF202"/>
    <property type="match status" value="1"/>
</dbReference>
<dbReference type="InterPro" id="IPR003807">
    <property type="entry name" value="DUF202"/>
</dbReference>
<dbReference type="EMBL" id="JAUIQD010000008">
    <property type="protein sequence ID" value="KAK3341691.1"/>
    <property type="molecule type" value="Genomic_DNA"/>
</dbReference>
<keyword evidence="9" id="KW-1185">Reference proteome</keyword>
<organism evidence="8 9">
    <name type="scientific">Lasiosphaeria hispida</name>
    <dbReference type="NCBI Taxonomy" id="260671"/>
    <lineage>
        <taxon>Eukaryota</taxon>
        <taxon>Fungi</taxon>
        <taxon>Dikarya</taxon>
        <taxon>Ascomycota</taxon>
        <taxon>Pezizomycotina</taxon>
        <taxon>Sordariomycetes</taxon>
        <taxon>Sordariomycetidae</taxon>
        <taxon>Sordariales</taxon>
        <taxon>Lasiosphaeriaceae</taxon>
        <taxon>Lasiosphaeria</taxon>
    </lineage>
</organism>
<dbReference type="PANTHER" id="PTHR34187">
    <property type="entry name" value="FGR18P"/>
    <property type="match status" value="1"/>
</dbReference>
<dbReference type="Proteomes" id="UP001275084">
    <property type="component" value="Unassembled WGS sequence"/>
</dbReference>
<feature type="transmembrane region" description="Helical" evidence="6">
    <location>
        <begin position="120"/>
        <end position="140"/>
    </location>
</feature>
<keyword evidence="3 6" id="KW-0812">Transmembrane</keyword>
<gene>
    <name evidence="8" type="ORF">B0T25DRAFT_585823</name>
</gene>
<name>A0AAJ0H7H3_9PEZI</name>
<evidence type="ECO:0000256" key="1">
    <source>
        <dbReference type="ARBA" id="ARBA00004651"/>
    </source>
</evidence>